<feature type="domain" description="HTH LytTR-type" evidence="5">
    <location>
        <begin position="130"/>
        <end position="232"/>
    </location>
</feature>
<dbReference type="EMBL" id="DXBJ01000004">
    <property type="protein sequence ID" value="HIZ57015.1"/>
    <property type="molecule type" value="Genomic_DNA"/>
</dbReference>
<evidence type="ECO:0000256" key="2">
    <source>
        <dbReference type="ARBA" id="ARBA00024867"/>
    </source>
</evidence>
<feature type="modified residue" description="4-aspartylphosphate" evidence="3">
    <location>
        <position position="57"/>
    </location>
</feature>
<dbReference type="PANTHER" id="PTHR37299:SF1">
    <property type="entry name" value="STAGE 0 SPORULATION PROTEIN A HOMOLOG"/>
    <property type="match status" value="1"/>
</dbReference>
<gene>
    <name evidence="6" type="ORF">H9725_00250</name>
</gene>
<reference evidence="6" key="2">
    <citation type="submission" date="2021-04" db="EMBL/GenBank/DDBJ databases">
        <authorList>
            <person name="Gilroy R."/>
        </authorList>
    </citation>
    <scope>NUCLEOTIDE SEQUENCE</scope>
    <source>
        <strain evidence="6">ChiBcec16-3735</strain>
    </source>
</reference>
<dbReference type="SMART" id="SM00850">
    <property type="entry name" value="LytTR"/>
    <property type="match status" value="1"/>
</dbReference>
<organism evidence="6 7">
    <name type="scientific">Candidatus Faecalibacterium gallistercoris</name>
    <dbReference type="NCBI Taxonomy" id="2838579"/>
    <lineage>
        <taxon>Bacteria</taxon>
        <taxon>Bacillati</taxon>
        <taxon>Bacillota</taxon>
        <taxon>Clostridia</taxon>
        <taxon>Eubacteriales</taxon>
        <taxon>Oscillospiraceae</taxon>
        <taxon>Faecalibacterium</taxon>
    </lineage>
</organism>
<dbReference type="PANTHER" id="PTHR37299">
    <property type="entry name" value="TRANSCRIPTIONAL REGULATOR-RELATED"/>
    <property type="match status" value="1"/>
</dbReference>
<evidence type="ECO:0000256" key="1">
    <source>
        <dbReference type="ARBA" id="ARBA00018672"/>
    </source>
</evidence>
<reference evidence="6" key="1">
    <citation type="journal article" date="2021" name="PeerJ">
        <title>Extensive microbial diversity within the chicken gut microbiome revealed by metagenomics and culture.</title>
        <authorList>
            <person name="Gilroy R."/>
            <person name="Ravi A."/>
            <person name="Getino M."/>
            <person name="Pursley I."/>
            <person name="Horton D.L."/>
            <person name="Alikhan N.F."/>
            <person name="Baker D."/>
            <person name="Gharbi K."/>
            <person name="Hall N."/>
            <person name="Watson M."/>
            <person name="Adriaenssens E.M."/>
            <person name="Foster-Nyarko E."/>
            <person name="Jarju S."/>
            <person name="Secka A."/>
            <person name="Antonio M."/>
            <person name="Oren A."/>
            <person name="Chaudhuri R.R."/>
            <person name="La Ragione R."/>
            <person name="Hildebrand F."/>
            <person name="Pallen M.J."/>
        </authorList>
    </citation>
    <scope>NUCLEOTIDE SEQUENCE</scope>
    <source>
        <strain evidence="6">ChiBcec16-3735</strain>
    </source>
</reference>
<proteinExistence type="predicted"/>
<dbReference type="SUPFAM" id="SSF52172">
    <property type="entry name" value="CheY-like"/>
    <property type="match status" value="1"/>
</dbReference>
<name>A0A9D2JMK1_9FIRM</name>
<keyword evidence="6" id="KW-0238">DNA-binding</keyword>
<dbReference type="PROSITE" id="PS50110">
    <property type="entry name" value="RESPONSE_REGULATORY"/>
    <property type="match status" value="1"/>
</dbReference>
<evidence type="ECO:0000259" key="5">
    <source>
        <dbReference type="PROSITE" id="PS50930"/>
    </source>
</evidence>
<dbReference type="Gene3D" id="2.40.50.1020">
    <property type="entry name" value="LytTr DNA-binding domain"/>
    <property type="match status" value="1"/>
</dbReference>
<dbReference type="InterPro" id="IPR007492">
    <property type="entry name" value="LytTR_DNA-bd_dom"/>
</dbReference>
<evidence type="ECO:0000259" key="4">
    <source>
        <dbReference type="PROSITE" id="PS50110"/>
    </source>
</evidence>
<comment type="function">
    <text evidence="2">May play the central regulatory role in sporulation. It may be an element of the effector pathway responsible for the activation of sporulation genes in response to nutritional stress. Spo0A may act in concert with spo0H (a sigma factor) to control the expression of some genes that are critical to the sporulation process.</text>
</comment>
<keyword evidence="3" id="KW-0597">Phosphoprotein</keyword>
<dbReference type="InterPro" id="IPR046947">
    <property type="entry name" value="LytR-like"/>
</dbReference>
<evidence type="ECO:0000256" key="3">
    <source>
        <dbReference type="PROSITE-ProRule" id="PRU00169"/>
    </source>
</evidence>
<evidence type="ECO:0000313" key="7">
    <source>
        <dbReference type="Proteomes" id="UP000824065"/>
    </source>
</evidence>
<evidence type="ECO:0000313" key="6">
    <source>
        <dbReference type="EMBL" id="HIZ57015.1"/>
    </source>
</evidence>
<dbReference type="InterPro" id="IPR011006">
    <property type="entry name" value="CheY-like_superfamily"/>
</dbReference>
<protein>
    <recommendedName>
        <fullName evidence="1">Stage 0 sporulation protein A homolog</fullName>
    </recommendedName>
</protein>
<dbReference type="Gene3D" id="3.40.50.2300">
    <property type="match status" value="1"/>
</dbReference>
<dbReference type="Proteomes" id="UP000824065">
    <property type="component" value="Unassembled WGS sequence"/>
</dbReference>
<dbReference type="AlphaFoldDB" id="A0A9D2JMK1"/>
<feature type="domain" description="Response regulatory" evidence="4">
    <location>
        <begin position="2"/>
        <end position="120"/>
    </location>
</feature>
<dbReference type="GO" id="GO:0003677">
    <property type="term" value="F:DNA binding"/>
    <property type="evidence" value="ECO:0007669"/>
    <property type="project" value="UniProtKB-KW"/>
</dbReference>
<dbReference type="PROSITE" id="PS50930">
    <property type="entry name" value="HTH_LYTTR"/>
    <property type="match status" value="1"/>
</dbReference>
<dbReference type="GO" id="GO:0000156">
    <property type="term" value="F:phosphorelay response regulator activity"/>
    <property type="evidence" value="ECO:0007669"/>
    <property type="project" value="InterPro"/>
</dbReference>
<comment type="caution">
    <text evidence="6">The sequence shown here is derived from an EMBL/GenBank/DDBJ whole genome shotgun (WGS) entry which is preliminary data.</text>
</comment>
<dbReference type="Pfam" id="PF04397">
    <property type="entry name" value="LytTR"/>
    <property type="match status" value="1"/>
</dbReference>
<dbReference type="InterPro" id="IPR001789">
    <property type="entry name" value="Sig_transdc_resp-reg_receiver"/>
</dbReference>
<sequence length="240" mass="27251">MNCLICDDDVVFAEKVKSAAVPFFEANYVPVQCMVCASAEEAQALPGLENIQLAFLDVDLVTASGIELGRTLKQKNPRILLVYISAYLEFAPQGYTVSAFRYILKGDIRRMLPPCLEDVYQELFGVRRALPVEFNREARQIPYDDIYSLESEGRRVLVMGEEPRKPLCVYYGKLSELPGDLFENGFVRIGRSAVVNMKYISRIVGYKVWMRNGAELSVSRTGYAGVRRLYLEWKGRFGDE</sequence>
<accession>A0A9D2JMK1</accession>